<proteinExistence type="predicted"/>
<reference evidence="2 3" key="1">
    <citation type="submission" date="2020-08" db="EMBL/GenBank/DDBJ databases">
        <title>Genomic Encyclopedia of Type Strains, Phase IV (KMG-IV): sequencing the most valuable type-strain genomes for metagenomic binning, comparative biology and taxonomic classification.</title>
        <authorList>
            <person name="Goeker M."/>
        </authorList>
    </citation>
    <scope>NUCLEOTIDE SEQUENCE [LARGE SCALE GENOMIC DNA]</scope>
    <source>
        <strain evidence="2 3">DSM 27057</strain>
    </source>
</reference>
<name>A0A7W6CGZ6_9SPHN</name>
<keyword evidence="3" id="KW-1185">Reference proteome</keyword>
<keyword evidence="1" id="KW-0472">Membrane</keyword>
<sequence>MAKARLDAPADAFADAVSRKSRPHADHVWAPRKQGGILLDWRKRISDHIAYALLVYTGLQIFVTIAALREGSASVLPGLALVVLVGAIIPACRMMERRWTRLSDAEAGDPARAGAFARDRAMVWAAAIGLPFIVTGGFRLIVMIMG</sequence>
<accession>A0A7W6CGZ6</accession>
<dbReference type="EMBL" id="JACIDX010000013">
    <property type="protein sequence ID" value="MBB3956356.1"/>
    <property type="molecule type" value="Genomic_DNA"/>
</dbReference>
<feature type="transmembrane region" description="Helical" evidence="1">
    <location>
        <begin position="121"/>
        <end position="145"/>
    </location>
</feature>
<comment type="caution">
    <text evidence="2">The sequence shown here is derived from an EMBL/GenBank/DDBJ whole genome shotgun (WGS) entry which is preliminary data.</text>
</comment>
<keyword evidence="1" id="KW-1133">Transmembrane helix</keyword>
<gene>
    <name evidence="2" type="ORF">GGR38_003319</name>
</gene>
<dbReference type="Proteomes" id="UP000548867">
    <property type="component" value="Unassembled WGS sequence"/>
</dbReference>
<dbReference type="RefSeq" id="WP_246404795.1">
    <property type="nucleotide sequence ID" value="NZ_JACIDX010000013.1"/>
</dbReference>
<evidence type="ECO:0000313" key="3">
    <source>
        <dbReference type="Proteomes" id="UP000548867"/>
    </source>
</evidence>
<protein>
    <submittedName>
        <fullName evidence="2">Uncharacterized protein</fullName>
    </submittedName>
</protein>
<dbReference type="AlphaFoldDB" id="A0A7W6CGZ6"/>
<organism evidence="2 3">
    <name type="scientific">Novosphingobium sediminicola</name>
    <dbReference type="NCBI Taxonomy" id="563162"/>
    <lineage>
        <taxon>Bacteria</taxon>
        <taxon>Pseudomonadati</taxon>
        <taxon>Pseudomonadota</taxon>
        <taxon>Alphaproteobacteria</taxon>
        <taxon>Sphingomonadales</taxon>
        <taxon>Sphingomonadaceae</taxon>
        <taxon>Novosphingobium</taxon>
    </lineage>
</organism>
<evidence type="ECO:0000256" key="1">
    <source>
        <dbReference type="SAM" id="Phobius"/>
    </source>
</evidence>
<feature type="transmembrane region" description="Helical" evidence="1">
    <location>
        <begin position="49"/>
        <end position="68"/>
    </location>
</feature>
<evidence type="ECO:0000313" key="2">
    <source>
        <dbReference type="EMBL" id="MBB3956356.1"/>
    </source>
</evidence>
<feature type="transmembrane region" description="Helical" evidence="1">
    <location>
        <begin position="74"/>
        <end position="92"/>
    </location>
</feature>
<keyword evidence="1" id="KW-0812">Transmembrane</keyword>